<dbReference type="PANTHER" id="PTHR11452">
    <property type="entry name" value="ALPHA-GALACTOSIDASE/ALPHA-N-ACETYLGALACTOSAMINIDASE"/>
    <property type="match status" value="1"/>
</dbReference>
<evidence type="ECO:0000256" key="3">
    <source>
        <dbReference type="ARBA" id="ARBA00022801"/>
    </source>
</evidence>
<dbReference type="InterPro" id="IPR041233">
    <property type="entry name" value="Melibiase_C"/>
</dbReference>
<keyword evidence="4 6" id="KW-1015">Disulfide bond</keyword>
<dbReference type="Pfam" id="PF17801">
    <property type="entry name" value="Melibiase_C"/>
    <property type="match status" value="1"/>
</dbReference>
<dbReference type="GO" id="GO:0004557">
    <property type="term" value="F:alpha-galactosidase activity"/>
    <property type="evidence" value="ECO:0007669"/>
    <property type="project" value="UniProtKB-EC"/>
</dbReference>
<keyword evidence="5 6" id="KW-0326">Glycosidase</keyword>
<dbReference type="PANTHER" id="PTHR11452:SF75">
    <property type="entry name" value="ALPHA-GALACTOSIDASE MEL1"/>
    <property type="match status" value="1"/>
</dbReference>
<dbReference type="Pfam" id="PF16499">
    <property type="entry name" value="Melibiase_2"/>
    <property type="match status" value="1"/>
</dbReference>
<feature type="domain" description="Alpha galactosidase C-terminal" evidence="7">
    <location>
        <begin position="261"/>
        <end position="336"/>
    </location>
</feature>
<sequence length="341" mass="37553">MVASGMRDAGYVYINIDDTWQGTRDANGNIHPNSKFPDMKALADYVHSKGLKLGIYSSPGAKTCAGYEGSLGHEQQDADTYAKWGVDYLKYDLCSYTKELKERAGNDPDKSRAVMIEIYSKMHEALAHTGRPIILSFCQYGWQAVWRWGAASGGNLWRTTGDIEDNYNSMASIGFSQAGLSPFAGPGHWNDPDMLEVGNGGMTPMEYRTHMSLWALLAAPLLAGNDLSSMSPDTRNILLNREVIAIDQDPAGRQGDRVYTEGPLEVWSKTLADGSVAVGIFNRWTMPLTLDVPLARLGFNKGVVAGRDLWAHVDLSPIHDTYHAHVPPHGVVLLRLRQTVQ</sequence>
<keyword evidence="2" id="KW-0732">Signal</keyword>
<protein>
    <recommendedName>
        <fullName evidence="6">Alpha-galactosidase</fullName>
        <ecNumber evidence="6">3.2.1.22</ecNumber>
    </recommendedName>
    <alternativeName>
        <fullName evidence="6">Melibiase</fullName>
    </alternativeName>
</protein>
<dbReference type="AlphaFoldDB" id="A0A917LZR2"/>
<dbReference type="Gene3D" id="2.60.40.1180">
    <property type="entry name" value="Golgi alpha-mannosidase II"/>
    <property type="match status" value="1"/>
</dbReference>
<evidence type="ECO:0000256" key="1">
    <source>
        <dbReference type="ARBA" id="ARBA00009743"/>
    </source>
</evidence>
<dbReference type="EC" id="3.2.1.22" evidence="6"/>
<evidence type="ECO:0000256" key="2">
    <source>
        <dbReference type="ARBA" id="ARBA00022729"/>
    </source>
</evidence>
<comment type="similarity">
    <text evidence="1 6">Belongs to the glycosyl hydrolase 27 family.</text>
</comment>
<dbReference type="CDD" id="cd14792">
    <property type="entry name" value="GH27"/>
    <property type="match status" value="1"/>
</dbReference>
<comment type="catalytic activity">
    <reaction evidence="6">
        <text>Hydrolysis of terminal, non-reducing alpha-D-galactose residues in alpha-D-galactosides, including galactose oligosaccharides, galactomannans and galactolipids.</text>
        <dbReference type="EC" id="3.2.1.22"/>
    </reaction>
</comment>
<dbReference type="SUPFAM" id="SSF51011">
    <property type="entry name" value="Glycosyl hydrolase domain"/>
    <property type="match status" value="1"/>
</dbReference>
<dbReference type="GO" id="GO:0005975">
    <property type="term" value="P:carbohydrate metabolic process"/>
    <property type="evidence" value="ECO:0007669"/>
    <property type="project" value="InterPro"/>
</dbReference>
<dbReference type="PRINTS" id="PR00740">
    <property type="entry name" value="GLHYDRLASE27"/>
</dbReference>
<dbReference type="InterPro" id="IPR017853">
    <property type="entry name" value="GH"/>
</dbReference>
<dbReference type="InterPro" id="IPR000111">
    <property type="entry name" value="Glyco_hydro_27/36_CS"/>
</dbReference>
<comment type="caution">
    <text evidence="8">The sequence shown here is derived from an EMBL/GenBank/DDBJ whole genome shotgun (WGS) entry which is preliminary data.</text>
</comment>
<dbReference type="InterPro" id="IPR013780">
    <property type="entry name" value="Glyco_hydro_b"/>
</dbReference>
<reference evidence="8" key="1">
    <citation type="journal article" date="2014" name="Int. J. Syst. Evol. Microbiol.">
        <title>Complete genome sequence of Corynebacterium casei LMG S-19264T (=DSM 44701T), isolated from a smear-ripened cheese.</title>
        <authorList>
            <consortium name="US DOE Joint Genome Institute (JGI-PGF)"/>
            <person name="Walter F."/>
            <person name="Albersmeier A."/>
            <person name="Kalinowski J."/>
            <person name="Ruckert C."/>
        </authorList>
    </citation>
    <scope>NUCLEOTIDE SEQUENCE</scope>
    <source>
        <strain evidence="8">CGMCC 1.12997</strain>
    </source>
</reference>
<keyword evidence="9" id="KW-1185">Reference proteome</keyword>
<dbReference type="InterPro" id="IPR013785">
    <property type="entry name" value="Aldolase_TIM"/>
</dbReference>
<evidence type="ECO:0000256" key="6">
    <source>
        <dbReference type="RuleBase" id="RU361168"/>
    </source>
</evidence>
<evidence type="ECO:0000256" key="4">
    <source>
        <dbReference type="ARBA" id="ARBA00023157"/>
    </source>
</evidence>
<dbReference type="EMBL" id="BMGT01000001">
    <property type="protein sequence ID" value="GGG69651.1"/>
    <property type="molecule type" value="Genomic_DNA"/>
</dbReference>
<evidence type="ECO:0000259" key="7">
    <source>
        <dbReference type="Pfam" id="PF17801"/>
    </source>
</evidence>
<dbReference type="PROSITE" id="PS00512">
    <property type="entry name" value="ALPHA_GALACTOSIDASE"/>
    <property type="match status" value="1"/>
</dbReference>
<keyword evidence="3 6" id="KW-0378">Hydrolase</keyword>
<evidence type="ECO:0000256" key="5">
    <source>
        <dbReference type="ARBA" id="ARBA00023295"/>
    </source>
</evidence>
<accession>A0A917LZR2</accession>
<evidence type="ECO:0000313" key="8">
    <source>
        <dbReference type="EMBL" id="GGG69651.1"/>
    </source>
</evidence>
<evidence type="ECO:0000313" key="9">
    <source>
        <dbReference type="Proteomes" id="UP000647241"/>
    </source>
</evidence>
<name>A0A917LZR2_9BACT</name>
<dbReference type="SUPFAM" id="SSF51445">
    <property type="entry name" value="(Trans)glycosidases"/>
    <property type="match status" value="1"/>
</dbReference>
<reference evidence="8" key="2">
    <citation type="submission" date="2020-09" db="EMBL/GenBank/DDBJ databases">
        <authorList>
            <person name="Sun Q."/>
            <person name="Zhou Y."/>
        </authorList>
    </citation>
    <scope>NUCLEOTIDE SEQUENCE</scope>
    <source>
        <strain evidence="8">CGMCC 1.12997</strain>
    </source>
</reference>
<dbReference type="Proteomes" id="UP000647241">
    <property type="component" value="Unassembled WGS sequence"/>
</dbReference>
<dbReference type="Gene3D" id="3.20.20.70">
    <property type="entry name" value="Aldolase class I"/>
    <property type="match status" value="1"/>
</dbReference>
<proteinExistence type="inferred from homology"/>
<organism evidence="8 9">
    <name type="scientific">Edaphobacter dinghuensis</name>
    <dbReference type="NCBI Taxonomy" id="1560005"/>
    <lineage>
        <taxon>Bacteria</taxon>
        <taxon>Pseudomonadati</taxon>
        <taxon>Acidobacteriota</taxon>
        <taxon>Terriglobia</taxon>
        <taxon>Terriglobales</taxon>
        <taxon>Acidobacteriaceae</taxon>
        <taxon>Edaphobacter</taxon>
    </lineage>
</organism>
<dbReference type="InterPro" id="IPR002241">
    <property type="entry name" value="Glyco_hydro_27"/>
</dbReference>
<dbReference type="FunFam" id="2.60.40.1180:FF:000008">
    <property type="entry name" value="Alpha-galactosidase"/>
    <property type="match status" value="1"/>
</dbReference>
<gene>
    <name evidence="8" type="ORF">GCM10011585_09680</name>
</gene>